<keyword evidence="10" id="KW-1185">Reference proteome</keyword>
<protein>
    <submittedName>
        <fullName evidence="9">PTS glucose transporter subunit IIA</fullName>
    </submittedName>
</protein>
<evidence type="ECO:0000259" key="8">
    <source>
        <dbReference type="PROSITE" id="PS51093"/>
    </source>
</evidence>
<evidence type="ECO:0000256" key="4">
    <source>
        <dbReference type="ARBA" id="ARBA00022679"/>
    </source>
</evidence>
<evidence type="ECO:0000313" key="9">
    <source>
        <dbReference type="EMBL" id="MEJ8278883.1"/>
    </source>
</evidence>
<dbReference type="EMBL" id="JBBJUP010000005">
    <property type="protein sequence ID" value="MEJ8278883.1"/>
    <property type="molecule type" value="Genomic_DNA"/>
</dbReference>
<dbReference type="InterPro" id="IPR050890">
    <property type="entry name" value="PTS_EIIA_component"/>
</dbReference>
<feature type="compositionally biased region" description="Basic and acidic residues" evidence="7">
    <location>
        <begin position="129"/>
        <end position="141"/>
    </location>
</feature>
<keyword evidence="6" id="KW-0418">Kinase</keyword>
<feature type="domain" description="PTS EIIA type-1" evidence="8">
    <location>
        <begin position="21"/>
        <end position="125"/>
    </location>
</feature>
<comment type="subcellular location">
    <subcellularLocation>
        <location evidence="1">Cytoplasm</location>
    </subcellularLocation>
</comment>
<dbReference type="PROSITE" id="PS00371">
    <property type="entry name" value="PTS_EIIA_TYPE_1_HIS"/>
    <property type="match status" value="1"/>
</dbReference>
<keyword evidence="5" id="KW-0598">Phosphotransferase system</keyword>
<name>A0ABU8T5H9_9PSEU</name>
<evidence type="ECO:0000256" key="3">
    <source>
        <dbReference type="ARBA" id="ARBA00022597"/>
    </source>
</evidence>
<keyword evidence="3 9" id="KW-0762">Sugar transport</keyword>
<evidence type="ECO:0000256" key="5">
    <source>
        <dbReference type="ARBA" id="ARBA00022683"/>
    </source>
</evidence>
<evidence type="ECO:0000256" key="7">
    <source>
        <dbReference type="SAM" id="MobiDB-lite"/>
    </source>
</evidence>
<keyword evidence="2" id="KW-0813">Transport</keyword>
<evidence type="ECO:0000256" key="2">
    <source>
        <dbReference type="ARBA" id="ARBA00022448"/>
    </source>
</evidence>
<evidence type="ECO:0000256" key="6">
    <source>
        <dbReference type="ARBA" id="ARBA00022777"/>
    </source>
</evidence>
<dbReference type="PROSITE" id="PS51093">
    <property type="entry name" value="PTS_EIIA_TYPE_1"/>
    <property type="match status" value="1"/>
</dbReference>
<feature type="region of interest" description="Disordered" evidence="7">
    <location>
        <begin position="129"/>
        <end position="150"/>
    </location>
</feature>
<accession>A0ABU8T5H9</accession>
<dbReference type="Pfam" id="PF00358">
    <property type="entry name" value="PTS_EIIA_1"/>
    <property type="match status" value="1"/>
</dbReference>
<sequence>MSVHVVSPLAGRVVPLSSVPDSVFAEQMLGSGVAVEPVAGTVEVLAPVAGTVAKLHPHAFVVTTGDGAGVLVHLGIDTVELGGSAFTLHVAEQDAVAAGTPVVTMDVDLVRAQGLPAVCPVVLMESEPDGTRDHAAGEVRPGDPLFSWDV</sequence>
<dbReference type="NCBIfam" id="TIGR00830">
    <property type="entry name" value="PTBA"/>
    <property type="match status" value="1"/>
</dbReference>
<dbReference type="SUPFAM" id="SSF51261">
    <property type="entry name" value="Duplicated hybrid motif"/>
    <property type="match status" value="1"/>
</dbReference>
<gene>
    <name evidence="9" type="ORF">WJX68_08065</name>
</gene>
<dbReference type="InterPro" id="IPR011055">
    <property type="entry name" value="Dup_hybrid_motif"/>
</dbReference>
<evidence type="ECO:0000256" key="1">
    <source>
        <dbReference type="ARBA" id="ARBA00004496"/>
    </source>
</evidence>
<reference evidence="9 10" key="1">
    <citation type="submission" date="2024-03" db="EMBL/GenBank/DDBJ databases">
        <title>Draft genome sequence of Pseudonocardia sp. DW16-2.</title>
        <authorList>
            <person name="Duangmal K."/>
        </authorList>
    </citation>
    <scope>NUCLEOTIDE SEQUENCE [LARGE SCALE GENOMIC DNA]</scope>
    <source>
        <strain evidence="9 10">DW16-2</strain>
    </source>
</reference>
<dbReference type="RefSeq" id="WP_340287588.1">
    <property type="nucleotide sequence ID" value="NZ_JBBJUP010000005.1"/>
</dbReference>
<dbReference type="Proteomes" id="UP001364211">
    <property type="component" value="Unassembled WGS sequence"/>
</dbReference>
<dbReference type="PANTHER" id="PTHR45008">
    <property type="entry name" value="PTS SYSTEM GLUCOSE-SPECIFIC EIIA COMPONENT"/>
    <property type="match status" value="1"/>
</dbReference>
<dbReference type="PANTHER" id="PTHR45008:SF1">
    <property type="entry name" value="PTS SYSTEM GLUCOSE-SPECIFIC EIIA COMPONENT"/>
    <property type="match status" value="1"/>
</dbReference>
<dbReference type="InterPro" id="IPR001127">
    <property type="entry name" value="PTS_EIIA_1_perm"/>
</dbReference>
<organism evidence="9 10">
    <name type="scientific">Pseudonocardia spirodelae</name>
    <dbReference type="NCBI Taxonomy" id="3133431"/>
    <lineage>
        <taxon>Bacteria</taxon>
        <taxon>Bacillati</taxon>
        <taxon>Actinomycetota</taxon>
        <taxon>Actinomycetes</taxon>
        <taxon>Pseudonocardiales</taxon>
        <taxon>Pseudonocardiaceae</taxon>
        <taxon>Pseudonocardia</taxon>
    </lineage>
</organism>
<keyword evidence="4" id="KW-0808">Transferase</keyword>
<evidence type="ECO:0000313" key="10">
    <source>
        <dbReference type="Proteomes" id="UP001364211"/>
    </source>
</evidence>
<dbReference type="Gene3D" id="2.70.70.10">
    <property type="entry name" value="Glucose Permease (Domain IIA)"/>
    <property type="match status" value="1"/>
</dbReference>
<proteinExistence type="predicted"/>
<comment type="caution">
    <text evidence="9">The sequence shown here is derived from an EMBL/GenBank/DDBJ whole genome shotgun (WGS) entry which is preliminary data.</text>
</comment>